<name>A0A183I9H3_9BILA</name>
<reference evidence="2 3" key="2">
    <citation type="submission" date="2018-11" db="EMBL/GenBank/DDBJ databases">
        <authorList>
            <consortium name="Pathogen Informatics"/>
        </authorList>
    </citation>
    <scope>NUCLEOTIDE SEQUENCE [LARGE SCALE GENOMIC DNA]</scope>
</reference>
<sequence>TSVTNLHQPSWPFSSSRVKREDRNVYCKATYFSKKQDILRRQKVSKKRCKASEQGNEQHLLCLFADRKLYFLRSARYPKKVNRSSCLIQDNGRENILFSTARNLLPHLFYQLYTLHGIQVNSSIPLLYALLPDKIEATYVWLLQQVKQVQPEAFSEAVVAEFEPAIVSAIRQEFPRARHRECFLHFLQCIFQGFRQKIFREKAQHLIDYFEDCWTGRPQRCMGRRMPCFSLEMWNCYEGVRHCLPKTNNQVDSKYNYLHKVPIFLESRMVNYRTT</sequence>
<evidence type="ECO:0000259" key="1">
    <source>
        <dbReference type="Pfam" id="PF10551"/>
    </source>
</evidence>
<accession>A0A183I9H3</accession>
<gene>
    <name evidence="2" type="ORF">SBAD_LOCUS267</name>
</gene>
<dbReference type="Pfam" id="PF10551">
    <property type="entry name" value="MULE"/>
    <property type="match status" value="1"/>
</dbReference>
<dbReference type="EMBL" id="UZAM01000530">
    <property type="protein sequence ID" value="VDO81598.1"/>
    <property type="molecule type" value="Genomic_DNA"/>
</dbReference>
<dbReference type="InterPro" id="IPR018289">
    <property type="entry name" value="MULE_transposase_dom"/>
</dbReference>
<evidence type="ECO:0000313" key="2">
    <source>
        <dbReference type="EMBL" id="VDO81598.1"/>
    </source>
</evidence>
<evidence type="ECO:0000313" key="4">
    <source>
        <dbReference type="WBParaSite" id="SBAD_0000028401-mRNA-1"/>
    </source>
</evidence>
<evidence type="ECO:0000313" key="3">
    <source>
        <dbReference type="Proteomes" id="UP000270296"/>
    </source>
</evidence>
<feature type="domain" description="MULE transposase" evidence="1">
    <location>
        <begin position="108"/>
        <end position="188"/>
    </location>
</feature>
<dbReference type="AlphaFoldDB" id="A0A183I9H3"/>
<dbReference type="Proteomes" id="UP000270296">
    <property type="component" value="Unassembled WGS sequence"/>
</dbReference>
<dbReference type="OrthoDB" id="6154864at2759"/>
<dbReference type="WBParaSite" id="SBAD_0000028401-mRNA-1">
    <property type="protein sequence ID" value="SBAD_0000028401-mRNA-1"/>
    <property type="gene ID" value="SBAD_0000028401"/>
</dbReference>
<keyword evidence="3" id="KW-1185">Reference proteome</keyword>
<organism evidence="4">
    <name type="scientific">Soboliphyme baturini</name>
    <dbReference type="NCBI Taxonomy" id="241478"/>
    <lineage>
        <taxon>Eukaryota</taxon>
        <taxon>Metazoa</taxon>
        <taxon>Ecdysozoa</taxon>
        <taxon>Nematoda</taxon>
        <taxon>Enoplea</taxon>
        <taxon>Dorylaimia</taxon>
        <taxon>Dioctophymatida</taxon>
        <taxon>Dioctophymatoidea</taxon>
        <taxon>Soboliphymatidae</taxon>
        <taxon>Soboliphyme</taxon>
    </lineage>
</organism>
<proteinExistence type="predicted"/>
<reference evidence="4" key="1">
    <citation type="submission" date="2016-06" db="UniProtKB">
        <authorList>
            <consortium name="WormBaseParasite"/>
        </authorList>
    </citation>
    <scope>IDENTIFICATION</scope>
</reference>
<protein>
    <submittedName>
        <fullName evidence="4">MULE domain-containing protein</fullName>
    </submittedName>
</protein>